<evidence type="ECO:0000313" key="2">
    <source>
        <dbReference type="EMBL" id="AHI23747.1"/>
    </source>
</evidence>
<dbReference type="InterPro" id="IPR035994">
    <property type="entry name" value="Nucleoside_phosphorylase_sf"/>
</dbReference>
<dbReference type="PANTHER" id="PTHR46832">
    <property type="entry name" value="5'-METHYLTHIOADENOSINE/S-ADENOSYLHOMOCYSTEINE NUCLEOSIDASE"/>
    <property type="match status" value="1"/>
</dbReference>
<dbReference type="GO" id="GO:0008930">
    <property type="term" value="F:methylthioadenosine nucleosidase activity"/>
    <property type="evidence" value="ECO:0007669"/>
    <property type="project" value="TreeGrafter"/>
</dbReference>
<proteinExistence type="predicted"/>
<feature type="domain" description="Nucleoside phosphorylase" evidence="1">
    <location>
        <begin position="33"/>
        <end position="191"/>
    </location>
</feature>
<dbReference type="SUPFAM" id="SSF53167">
    <property type="entry name" value="Purine and uridine phosphorylases"/>
    <property type="match status" value="1"/>
</dbReference>
<dbReference type="GO" id="GO:0008782">
    <property type="term" value="F:adenosylhomocysteine nucleosidase activity"/>
    <property type="evidence" value="ECO:0007669"/>
    <property type="project" value="TreeGrafter"/>
</dbReference>
<dbReference type="Pfam" id="PF01048">
    <property type="entry name" value="PNP_UDP_1"/>
    <property type="match status" value="1"/>
</dbReference>
<dbReference type="HOGENOM" id="CLU_107471_1_0_11"/>
<dbReference type="RefSeq" id="WP_038596231.1">
    <property type="nucleotide sequence ID" value="NZ_CP004353.1"/>
</dbReference>
<dbReference type="STRING" id="1224164.B843_11855"/>
<dbReference type="NCBIfam" id="NF004168">
    <property type="entry name" value="PRK05634.1"/>
    <property type="match status" value="1"/>
</dbReference>
<sequence length="196" mass="20786">MHLNHEIDPRRPLFIAAVAGEAAALPHDATTLITGIGTLNATIALAEVLARGPRPAAVINIGTAGSLVDGYAGVYEITEVIKHDFDTSAIEQITGRPFPNALALQQSGGPLPTARLATGDSFINDSLRREKLARIAELVDMEGYAVAKTCQHFEIPVRLLKQVSDNANEESTGTWADAVARGARELAQAVEELGLI</sequence>
<evidence type="ECO:0000313" key="3">
    <source>
        <dbReference type="Proteomes" id="UP000019222"/>
    </source>
</evidence>
<dbReference type="AlphaFoldDB" id="W5Y3C2"/>
<gene>
    <name evidence="2" type="ORF">B843_11855</name>
</gene>
<dbReference type="GO" id="GO:0019284">
    <property type="term" value="P:L-methionine salvage from S-adenosylmethionine"/>
    <property type="evidence" value="ECO:0007669"/>
    <property type="project" value="TreeGrafter"/>
</dbReference>
<organism evidence="2 3">
    <name type="scientific">Corynebacterium vitaeruminis DSM 20294</name>
    <dbReference type="NCBI Taxonomy" id="1224164"/>
    <lineage>
        <taxon>Bacteria</taxon>
        <taxon>Bacillati</taxon>
        <taxon>Actinomycetota</taxon>
        <taxon>Actinomycetes</taxon>
        <taxon>Mycobacteriales</taxon>
        <taxon>Corynebacteriaceae</taxon>
        <taxon>Corynebacterium</taxon>
    </lineage>
</organism>
<dbReference type="KEGG" id="cvt:B843_11855"/>
<dbReference type="Gene3D" id="3.40.50.1580">
    <property type="entry name" value="Nucleoside phosphorylase domain"/>
    <property type="match status" value="1"/>
</dbReference>
<dbReference type="PANTHER" id="PTHR46832:SF1">
    <property type="entry name" value="5'-METHYLTHIOADENOSINE_S-ADENOSYLHOMOCYSTEINE NUCLEOSIDASE"/>
    <property type="match status" value="1"/>
</dbReference>
<dbReference type="GO" id="GO:0005829">
    <property type="term" value="C:cytosol"/>
    <property type="evidence" value="ECO:0007669"/>
    <property type="project" value="TreeGrafter"/>
</dbReference>
<keyword evidence="2" id="KW-0326">Glycosidase</keyword>
<keyword evidence="3" id="KW-1185">Reference proteome</keyword>
<dbReference type="Proteomes" id="UP000019222">
    <property type="component" value="Chromosome"/>
</dbReference>
<accession>W5Y3C2</accession>
<name>W5Y3C2_9CORY</name>
<reference evidence="2 3" key="1">
    <citation type="submission" date="2013-02" db="EMBL/GenBank/DDBJ databases">
        <title>The complete genome sequence of Corynebacterium vitaeruminis DSM 20294.</title>
        <authorList>
            <person name="Ruckert C."/>
            <person name="Albersmeier A."/>
            <person name="Kalinowski J."/>
        </authorList>
    </citation>
    <scope>NUCLEOTIDE SEQUENCE [LARGE SCALE GENOMIC DNA]</scope>
    <source>
        <strain evidence="3">ATCC 10234</strain>
    </source>
</reference>
<protein>
    <submittedName>
        <fullName evidence="2">Nucleosidase</fullName>
        <ecNumber evidence="2">3.2.2.1</ecNumber>
    </submittedName>
</protein>
<dbReference type="PATRIC" id="fig|1224164.3.peg.2390"/>
<evidence type="ECO:0000259" key="1">
    <source>
        <dbReference type="Pfam" id="PF01048"/>
    </source>
</evidence>
<dbReference type="EC" id="3.2.2.1" evidence="2"/>
<keyword evidence="2" id="KW-0378">Hydrolase</keyword>
<dbReference type="eggNOG" id="COG0775">
    <property type="taxonomic scope" value="Bacteria"/>
</dbReference>
<dbReference type="InterPro" id="IPR000845">
    <property type="entry name" value="Nucleoside_phosphorylase_d"/>
</dbReference>
<dbReference type="GO" id="GO:0009116">
    <property type="term" value="P:nucleoside metabolic process"/>
    <property type="evidence" value="ECO:0007669"/>
    <property type="project" value="InterPro"/>
</dbReference>
<dbReference type="EMBL" id="CP004353">
    <property type="protein sequence ID" value="AHI23747.1"/>
    <property type="molecule type" value="Genomic_DNA"/>
</dbReference>